<evidence type="ECO:0000313" key="3">
    <source>
        <dbReference type="Proteomes" id="UP001497493"/>
    </source>
</evidence>
<evidence type="ECO:0000256" key="1">
    <source>
        <dbReference type="SAM" id="MobiDB-lite"/>
    </source>
</evidence>
<protein>
    <submittedName>
        <fullName evidence="2">Uncharacterized protein</fullName>
    </submittedName>
</protein>
<keyword evidence="3" id="KW-1185">Reference proteome</keyword>
<feature type="region of interest" description="Disordered" evidence="1">
    <location>
        <begin position="1"/>
        <end position="150"/>
    </location>
</feature>
<organism evidence="2 3">
    <name type="scientific">Candidatus Methylocalor cossyra</name>
    <dbReference type="NCBI Taxonomy" id="3108543"/>
    <lineage>
        <taxon>Bacteria</taxon>
        <taxon>Pseudomonadati</taxon>
        <taxon>Pseudomonadota</taxon>
        <taxon>Gammaproteobacteria</taxon>
        <taxon>Methylococcales</taxon>
        <taxon>Methylococcaceae</taxon>
        <taxon>Candidatus Methylocalor</taxon>
    </lineage>
</organism>
<sequence>MANPRGQRSAAGKREEGHGRTHRLGQAADTCHLSSAACAEASGQGPGLVAAANDKNPKRPGPPRRRDTFAALPGATERQRDRREAALAVPARRLAAAGGLGHGRLPGPRAVGLRRQKSLRPASPARSHREPAAPPKSHRLSGVHRQHRGL</sequence>
<feature type="compositionally biased region" description="Low complexity" evidence="1">
    <location>
        <begin position="86"/>
        <end position="97"/>
    </location>
</feature>
<accession>A0ABP1C936</accession>
<dbReference type="Proteomes" id="UP001497493">
    <property type="component" value="Chromosome"/>
</dbReference>
<dbReference type="EMBL" id="OZ026884">
    <property type="protein sequence ID" value="CAL1240754.1"/>
    <property type="molecule type" value="Genomic_DNA"/>
</dbReference>
<name>A0ABP1C936_9GAMM</name>
<proteinExistence type="predicted"/>
<evidence type="ECO:0000313" key="2">
    <source>
        <dbReference type="EMBL" id="CAL1240754.1"/>
    </source>
</evidence>
<gene>
    <name evidence="2" type="ORF">MECH1_V1_1978</name>
</gene>
<reference evidence="2 3" key="1">
    <citation type="submission" date="2024-04" db="EMBL/GenBank/DDBJ databases">
        <authorList>
            <person name="Cremers G."/>
        </authorList>
    </citation>
    <scope>NUCLEOTIDE SEQUENCE [LARGE SCALE GENOMIC DNA]</scope>
    <source>
        <strain evidence="2">MeCH1-AG</strain>
    </source>
</reference>
<feature type="compositionally biased region" description="Basic residues" evidence="1">
    <location>
        <begin position="136"/>
        <end position="150"/>
    </location>
</feature>